<dbReference type="EMBL" id="BAABDO010000047">
    <property type="protein sequence ID" value="GAA4143553.1"/>
    <property type="molecule type" value="Genomic_DNA"/>
</dbReference>
<evidence type="ECO:0000259" key="8">
    <source>
        <dbReference type="Pfam" id="PF10590"/>
    </source>
</evidence>
<feature type="binding site" evidence="5">
    <location>
        <position position="241"/>
    </location>
    <ligand>
        <name>FMN</name>
        <dbReference type="ChEBI" id="CHEBI:58210"/>
    </ligand>
</feature>
<feature type="compositionally biased region" description="Basic and acidic residues" evidence="6">
    <location>
        <begin position="194"/>
        <end position="207"/>
    </location>
</feature>
<feature type="binding site" evidence="5">
    <location>
        <position position="85"/>
    </location>
    <ligand>
        <name>substrate</name>
    </ligand>
</feature>
<evidence type="ECO:0000256" key="5">
    <source>
        <dbReference type="HAMAP-Rule" id="MF_01629"/>
    </source>
</evidence>
<keyword evidence="2 5" id="KW-0285">Flavoprotein</keyword>
<protein>
    <recommendedName>
        <fullName evidence="5">Pyridoxine/pyridoxamine 5'-phosphate oxidase</fullName>
        <ecNumber evidence="5">1.4.3.5</ecNumber>
    </recommendedName>
    <alternativeName>
        <fullName evidence="5">PNP/PMP oxidase</fullName>
        <shortName evidence="5">PNPOx</shortName>
    </alternativeName>
    <alternativeName>
        <fullName evidence="5">Pyridoxal 5'-phosphate synthase</fullName>
    </alternativeName>
</protein>
<comment type="subunit">
    <text evidence="5">Homodimer.</text>
</comment>
<keyword evidence="10" id="KW-1185">Reference proteome</keyword>
<dbReference type="SUPFAM" id="SSF50475">
    <property type="entry name" value="FMN-binding split barrel"/>
    <property type="match status" value="1"/>
</dbReference>
<reference evidence="10" key="1">
    <citation type="journal article" date="2019" name="Int. J. Syst. Evol. Microbiol.">
        <title>The Global Catalogue of Microorganisms (GCM) 10K type strain sequencing project: providing services to taxonomists for standard genome sequencing and annotation.</title>
        <authorList>
            <consortium name="The Broad Institute Genomics Platform"/>
            <consortium name="The Broad Institute Genome Sequencing Center for Infectious Disease"/>
            <person name="Wu L."/>
            <person name="Ma J."/>
        </authorList>
    </citation>
    <scope>NUCLEOTIDE SEQUENCE [LARGE SCALE GENOMIC DNA]</scope>
    <source>
        <strain evidence="10">JCM 17316</strain>
    </source>
</reference>
<evidence type="ECO:0000256" key="2">
    <source>
        <dbReference type="ARBA" id="ARBA00022630"/>
    </source>
</evidence>
<evidence type="ECO:0000259" key="7">
    <source>
        <dbReference type="Pfam" id="PF01243"/>
    </source>
</evidence>
<dbReference type="PIRSF" id="PIRSF000190">
    <property type="entry name" value="Pyd_amn-ph_oxd"/>
    <property type="match status" value="1"/>
</dbReference>
<dbReference type="InterPro" id="IPR000659">
    <property type="entry name" value="Pyridox_Oxase"/>
</dbReference>
<dbReference type="PANTHER" id="PTHR10851:SF0">
    <property type="entry name" value="PYRIDOXINE-5'-PHOSPHATE OXIDASE"/>
    <property type="match status" value="1"/>
</dbReference>
<feature type="binding site" evidence="5">
    <location>
        <position position="124"/>
    </location>
    <ligand>
        <name>FMN</name>
        <dbReference type="ChEBI" id="CHEBI:58210"/>
    </ligand>
</feature>
<dbReference type="InterPro" id="IPR019740">
    <property type="entry name" value="Pyridox_Oxase_CS"/>
</dbReference>
<evidence type="ECO:0000256" key="3">
    <source>
        <dbReference type="ARBA" id="ARBA00022643"/>
    </source>
</evidence>
<evidence type="ECO:0000313" key="10">
    <source>
        <dbReference type="Proteomes" id="UP001500266"/>
    </source>
</evidence>
<dbReference type="PROSITE" id="PS01064">
    <property type="entry name" value="PYRIDOX_OXIDASE"/>
    <property type="match status" value="1"/>
</dbReference>
<sequence>MPEASGAQRADIAGVPRVPEIDLSRLRAAYDTGELREEAMPPDPLELFAAWLADAVDARLPEPNAMVLATASADGDPSARTVLLKGYGPEGFRFFTNLTSRKGRDLAANPRATLVFPWHAVHRQVIVSGPVEELSREETAGYFRTRPYGSRVGAWASERQSSVISGRDELEARYAELSARWPDPAAAAAGAPAARDERTARSERDRAEAEAVPLPDFWGGFRVVPLAIEFWQGRPNRLHDRLRYRRSSPDAAAWELERLSP</sequence>
<feature type="binding site" evidence="5">
    <location>
        <begin position="80"/>
        <end position="85"/>
    </location>
    <ligand>
        <name>FMN</name>
        <dbReference type="ChEBI" id="CHEBI:58210"/>
    </ligand>
</feature>
<comment type="catalytic activity">
    <reaction evidence="5">
        <text>pyridoxine 5'-phosphate + O2 = pyridoxal 5'-phosphate + H2O2</text>
        <dbReference type="Rhea" id="RHEA:15149"/>
        <dbReference type="ChEBI" id="CHEBI:15379"/>
        <dbReference type="ChEBI" id="CHEBI:16240"/>
        <dbReference type="ChEBI" id="CHEBI:58589"/>
        <dbReference type="ChEBI" id="CHEBI:597326"/>
        <dbReference type="EC" id="1.4.3.5"/>
    </reaction>
</comment>
<comment type="function">
    <text evidence="5">Catalyzes the oxidation of either pyridoxine 5'-phosphate (PNP) or pyridoxamine 5'-phosphate (PMP) into pyridoxal 5'-phosphate (PLP).</text>
</comment>
<feature type="binding site" evidence="5">
    <location>
        <position position="231"/>
    </location>
    <ligand>
        <name>FMN</name>
        <dbReference type="ChEBI" id="CHEBI:58210"/>
    </ligand>
</feature>
<feature type="binding site" evidence="5">
    <location>
        <position position="142"/>
    </location>
    <ligand>
        <name>substrate</name>
    </ligand>
</feature>
<evidence type="ECO:0000313" key="9">
    <source>
        <dbReference type="EMBL" id="GAA4143553.1"/>
    </source>
</evidence>
<proteinExistence type="inferred from homology"/>
<dbReference type="InterPro" id="IPR011576">
    <property type="entry name" value="Pyridox_Oxase_N"/>
</dbReference>
<feature type="region of interest" description="Disordered" evidence="6">
    <location>
        <begin position="185"/>
        <end position="207"/>
    </location>
</feature>
<feature type="binding site" evidence="5">
    <location>
        <position position="101"/>
    </location>
    <ligand>
        <name>FMN</name>
        <dbReference type="ChEBI" id="CHEBI:58210"/>
    </ligand>
</feature>
<comment type="caution">
    <text evidence="9">The sequence shown here is derived from an EMBL/GenBank/DDBJ whole genome shotgun (WGS) entry which is preliminary data.</text>
</comment>
<feature type="binding site" evidence="5">
    <location>
        <begin position="95"/>
        <end position="96"/>
    </location>
    <ligand>
        <name>FMN</name>
        <dbReference type="ChEBI" id="CHEBI:58210"/>
    </ligand>
</feature>
<evidence type="ECO:0000256" key="4">
    <source>
        <dbReference type="ARBA" id="ARBA00023002"/>
    </source>
</evidence>
<comment type="catalytic activity">
    <reaction evidence="5">
        <text>pyridoxamine 5'-phosphate + O2 + H2O = pyridoxal 5'-phosphate + H2O2 + NH4(+)</text>
        <dbReference type="Rhea" id="RHEA:15817"/>
        <dbReference type="ChEBI" id="CHEBI:15377"/>
        <dbReference type="ChEBI" id="CHEBI:15379"/>
        <dbReference type="ChEBI" id="CHEBI:16240"/>
        <dbReference type="ChEBI" id="CHEBI:28938"/>
        <dbReference type="ChEBI" id="CHEBI:58451"/>
        <dbReference type="ChEBI" id="CHEBI:597326"/>
        <dbReference type="EC" id="1.4.3.5"/>
    </reaction>
</comment>
<feature type="domain" description="Pyridoxine 5'-phosphate oxidase dimerisation C-terminal" evidence="8">
    <location>
        <begin position="218"/>
        <end position="261"/>
    </location>
</feature>
<comment type="pathway">
    <text evidence="5">Cofactor metabolism; pyridoxal 5'-phosphate salvage; pyridoxal 5'-phosphate from pyridoxine 5'-phosphate: step 1/1.</text>
</comment>
<dbReference type="Pfam" id="PF10590">
    <property type="entry name" value="PNP_phzG_C"/>
    <property type="match status" value="1"/>
</dbReference>
<accession>A0ABP7YYM6</accession>
<dbReference type="EC" id="1.4.3.5" evidence="5"/>
<evidence type="ECO:0000256" key="6">
    <source>
        <dbReference type="SAM" id="MobiDB-lite"/>
    </source>
</evidence>
<dbReference type="Gene3D" id="2.30.110.10">
    <property type="entry name" value="Electron Transport, Fmn-binding Protein, Chain A"/>
    <property type="match status" value="1"/>
</dbReference>
<feature type="binding site" evidence="5">
    <location>
        <position position="146"/>
    </location>
    <ligand>
        <name>substrate</name>
    </ligand>
</feature>
<comment type="pathway">
    <text evidence="5">Cofactor metabolism; pyridoxal 5'-phosphate salvage; pyridoxal 5'-phosphate from pyridoxamine 5'-phosphate: step 1/1.</text>
</comment>
<comment type="cofactor">
    <cofactor evidence="5">
        <name>FMN</name>
        <dbReference type="ChEBI" id="CHEBI:58210"/>
    </cofactor>
    <text evidence="5">Binds 1 FMN per subunit.</text>
</comment>
<feature type="binding site" evidence="5">
    <location>
        <begin position="237"/>
        <end position="239"/>
    </location>
    <ligand>
        <name>substrate</name>
    </ligand>
</feature>
<gene>
    <name evidence="5 9" type="primary">pdxH</name>
    <name evidence="9" type="ORF">GCM10022416_33580</name>
</gene>
<name>A0ABP7YYM6_9ACTN</name>
<dbReference type="Pfam" id="PF01243">
    <property type="entry name" value="PNPOx_N"/>
    <property type="match status" value="1"/>
</dbReference>
<feature type="binding site" evidence="5">
    <location>
        <position position="150"/>
    </location>
    <ligand>
        <name>substrate</name>
    </ligand>
</feature>
<dbReference type="InterPro" id="IPR012349">
    <property type="entry name" value="Split_barrel_FMN-bd"/>
</dbReference>
<feature type="binding site" evidence="5">
    <location>
        <position position="102"/>
    </location>
    <ligand>
        <name>FMN</name>
        <dbReference type="ChEBI" id="CHEBI:58210"/>
    </ligand>
</feature>
<organism evidence="9 10">
    <name type="scientific">Actinomadura keratinilytica</name>
    <dbReference type="NCBI Taxonomy" id="547461"/>
    <lineage>
        <taxon>Bacteria</taxon>
        <taxon>Bacillati</taxon>
        <taxon>Actinomycetota</taxon>
        <taxon>Actinomycetes</taxon>
        <taxon>Streptosporangiales</taxon>
        <taxon>Thermomonosporaceae</taxon>
        <taxon>Actinomadura</taxon>
    </lineage>
</organism>
<dbReference type="Proteomes" id="UP001500266">
    <property type="component" value="Unassembled WGS sequence"/>
</dbReference>
<keyword evidence="4 5" id="KW-0560">Oxidoreductase</keyword>
<feature type="domain" description="Pyridoxamine 5'-phosphate oxidase N-terminal" evidence="7">
    <location>
        <begin position="53"/>
        <end position="178"/>
    </location>
</feature>
<comment type="similarity">
    <text evidence="1 5">Belongs to the pyridoxamine 5'-phosphate oxidase family.</text>
</comment>
<keyword evidence="3 5" id="KW-0288">FMN</keyword>
<keyword evidence="5" id="KW-0664">Pyridoxine biosynthesis</keyword>
<dbReference type="NCBIfam" id="NF004231">
    <property type="entry name" value="PRK05679.1"/>
    <property type="match status" value="1"/>
</dbReference>
<dbReference type="HAMAP" id="MF_01629">
    <property type="entry name" value="PdxH"/>
    <property type="match status" value="1"/>
</dbReference>
<evidence type="ECO:0000256" key="1">
    <source>
        <dbReference type="ARBA" id="ARBA00007301"/>
    </source>
</evidence>
<dbReference type="RefSeq" id="WP_345022329.1">
    <property type="nucleotide sequence ID" value="NZ_BAABDO010000047.1"/>
</dbReference>
<dbReference type="PANTHER" id="PTHR10851">
    <property type="entry name" value="PYRIDOXINE-5-PHOSPHATE OXIDASE"/>
    <property type="match status" value="1"/>
</dbReference>
<dbReference type="InterPro" id="IPR019576">
    <property type="entry name" value="Pyridoxamine_oxidase_dimer_C"/>
</dbReference>
<feature type="binding site" evidence="5">
    <location>
        <begin position="160"/>
        <end position="161"/>
    </location>
    <ligand>
        <name>FMN</name>
        <dbReference type="ChEBI" id="CHEBI:58210"/>
    </ligand>
</feature>